<feature type="region of interest" description="Disordered" evidence="1">
    <location>
        <begin position="90"/>
        <end position="123"/>
    </location>
</feature>
<organism evidence="2 3">
    <name type="scientific">Larinioides sclopetarius</name>
    <dbReference type="NCBI Taxonomy" id="280406"/>
    <lineage>
        <taxon>Eukaryota</taxon>
        <taxon>Metazoa</taxon>
        <taxon>Ecdysozoa</taxon>
        <taxon>Arthropoda</taxon>
        <taxon>Chelicerata</taxon>
        <taxon>Arachnida</taxon>
        <taxon>Araneae</taxon>
        <taxon>Araneomorphae</taxon>
        <taxon>Entelegynae</taxon>
        <taxon>Araneoidea</taxon>
        <taxon>Araneidae</taxon>
        <taxon>Larinioides</taxon>
    </lineage>
</organism>
<dbReference type="EMBL" id="CAXIEN010000040">
    <property type="protein sequence ID" value="CAL1269422.1"/>
    <property type="molecule type" value="Genomic_DNA"/>
</dbReference>
<comment type="caution">
    <text evidence="2">The sequence shown here is derived from an EMBL/GenBank/DDBJ whole genome shotgun (WGS) entry which is preliminary data.</text>
</comment>
<evidence type="ECO:0000313" key="3">
    <source>
        <dbReference type="Proteomes" id="UP001497382"/>
    </source>
</evidence>
<dbReference type="Proteomes" id="UP001497382">
    <property type="component" value="Unassembled WGS sequence"/>
</dbReference>
<protein>
    <submittedName>
        <fullName evidence="2">Uncharacterized protein</fullName>
    </submittedName>
</protein>
<name>A0AAV1ZD83_9ARAC</name>
<evidence type="ECO:0000313" key="2">
    <source>
        <dbReference type="EMBL" id="CAL1269422.1"/>
    </source>
</evidence>
<dbReference type="AlphaFoldDB" id="A0AAV1ZD83"/>
<keyword evidence="3" id="KW-1185">Reference proteome</keyword>
<sequence>MEFGFSEDQITLCLWANIHRAVRRHGMERNGFRFWIPPDLAAEDCAVRILRLSFPPAMDILSHATEDEEEVDTKDDGLFKSNELIQENIEILSEDTPSEETFNAENAERLEDEGEKTVEDSSE</sequence>
<accession>A0AAV1ZD83</accession>
<evidence type="ECO:0000256" key="1">
    <source>
        <dbReference type="SAM" id="MobiDB-lite"/>
    </source>
</evidence>
<gene>
    <name evidence="2" type="ORF">LARSCL_LOCUS4719</name>
</gene>
<reference evidence="2 3" key="1">
    <citation type="submission" date="2024-04" db="EMBL/GenBank/DDBJ databases">
        <authorList>
            <person name="Rising A."/>
            <person name="Reimegard J."/>
            <person name="Sonavane S."/>
            <person name="Akerstrom W."/>
            <person name="Nylinder S."/>
            <person name="Hedman E."/>
            <person name="Kallberg Y."/>
        </authorList>
    </citation>
    <scope>NUCLEOTIDE SEQUENCE [LARGE SCALE GENOMIC DNA]</scope>
</reference>
<proteinExistence type="predicted"/>
<feature type="non-terminal residue" evidence="2">
    <location>
        <position position="123"/>
    </location>
</feature>